<evidence type="ECO:0000313" key="2">
    <source>
        <dbReference type="Proteomes" id="UP000245539"/>
    </source>
</evidence>
<proteinExistence type="predicted"/>
<dbReference type="Gene3D" id="3.40.50.1240">
    <property type="entry name" value="Phosphoglycerate mutase-like"/>
    <property type="match status" value="1"/>
</dbReference>
<dbReference type="Pfam" id="PF00300">
    <property type="entry name" value="His_Phos_1"/>
    <property type="match status" value="1"/>
</dbReference>
<keyword evidence="2" id="KW-1185">Reference proteome</keyword>
<accession>A0A317C4K4</accession>
<gene>
    <name evidence="1" type="ORF">DKW60_21845</name>
</gene>
<organism evidence="1 2">
    <name type="scientific">Leucothrix pacifica</name>
    <dbReference type="NCBI Taxonomy" id="1247513"/>
    <lineage>
        <taxon>Bacteria</taxon>
        <taxon>Pseudomonadati</taxon>
        <taxon>Pseudomonadota</taxon>
        <taxon>Gammaproteobacteria</taxon>
        <taxon>Thiotrichales</taxon>
        <taxon>Thiotrichaceae</taxon>
        <taxon>Leucothrix</taxon>
    </lineage>
</organism>
<reference evidence="1 2" key="1">
    <citation type="submission" date="2018-05" db="EMBL/GenBank/DDBJ databases">
        <title>Leucothrix arctica sp. nov., isolated from Arctic seawater.</title>
        <authorList>
            <person name="Choi A."/>
            <person name="Baek K."/>
        </authorList>
    </citation>
    <scope>NUCLEOTIDE SEQUENCE [LARGE SCALE GENOMIC DNA]</scope>
    <source>
        <strain evidence="1 2">JCM 18388</strain>
    </source>
</reference>
<dbReference type="InterPro" id="IPR029033">
    <property type="entry name" value="His_PPase_superfam"/>
</dbReference>
<comment type="caution">
    <text evidence="1">The sequence shown here is derived from an EMBL/GenBank/DDBJ whole genome shotgun (WGS) entry which is preliminary data.</text>
</comment>
<dbReference type="EMBL" id="QGKM01000097">
    <property type="protein sequence ID" value="PWQ92293.1"/>
    <property type="molecule type" value="Genomic_DNA"/>
</dbReference>
<dbReference type="Proteomes" id="UP000245539">
    <property type="component" value="Unassembled WGS sequence"/>
</dbReference>
<protein>
    <submittedName>
        <fullName evidence="1">Histidine phosphatase family protein</fullName>
    </submittedName>
</protein>
<evidence type="ECO:0000313" key="1">
    <source>
        <dbReference type="EMBL" id="PWQ92293.1"/>
    </source>
</evidence>
<dbReference type="OrthoDB" id="9781415at2"/>
<name>A0A317C4K4_9GAMM</name>
<dbReference type="SUPFAM" id="SSF53254">
    <property type="entry name" value="Phosphoglycerate mutase-like"/>
    <property type="match status" value="1"/>
</dbReference>
<dbReference type="AlphaFoldDB" id="A0A317C4K4"/>
<dbReference type="InterPro" id="IPR013078">
    <property type="entry name" value="His_Pase_superF_clade-1"/>
</dbReference>
<sequence length="192" mass="21111">MRIVYFISHPDVIVDADKPVPEWSLSERGLARMHDLLQQPWISDITAIYCSTEKKAIDGAEVLSKHCNLPIHQIHELGENDRSSTGFLPAKQFEAIADQFFAEPHNSVLGWETADAAQRRIVQAVTNITEQDKSSGAIVIVSHGAVGALLLCHLAGYEIARKHDQPGSGGGNYYAFDAATSQLIHGWKPIRS</sequence>
<dbReference type="RefSeq" id="WP_109839787.1">
    <property type="nucleotide sequence ID" value="NZ_QGKM01000097.1"/>
</dbReference>